<name>A0A561CTC1_9BACI</name>
<gene>
    <name evidence="1" type="ORF">FB550_11311</name>
</gene>
<dbReference type="AlphaFoldDB" id="A0A561CTC1"/>
<evidence type="ECO:0000313" key="2">
    <source>
        <dbReference type="Proteomes" id="UP000319671"/>
    </source>
</evidence>
<evidence type="ECO:0000313" key="1">
    <source>
        <dbReference type="EMBL" id="TWD94479.1"/>
    </source>
</evidence>
<dbReference type="RefSeq" id="WP_144567237.1">
    <property type="nucleotide sequence ID" value="NZ_VIVN01000013.1"/>
</dbReference>
<accession>A0A561CTC1</accession>
<comment type="caution">
    <text evidence="1">The sequence shown here is derived from an EMBL/GenBank/DDBJ whole genome shotgun (WGS) entry which is preliminary data.</text>
</comment>
<dbReference type="Proteomes" id="UP000319671">
    <property type="component" value="Unassembled WGS sequence"/>
</dbReference>
<organism evidence="1 2">
    <name type="scientific">Neobacillus bataviensis</name>
    <dbReference type="NCBI Taxonomy" id="220685"/>
    <lineage>
        <taxon>Bacteria</taxon>
        <taxon>Bacillati</taxon>
        <taxon>Bacillota</taxon>
        <taxon>Bacilli</taxon>
        <taxon>Bacillales</taxon>
        <taxon>Bacillaceae</taxon>
        <taxon>Neobacillus</taxon>
    </lineage>
</organism>
<dbReference type="EMBL" id="VIVN01000013">
    <property type="protein sequence ID" value="TWD94479.1"/>
    <property type="molecule type" value="Genomic_DNA"/>
</dbReference>
<protein>
    <submittedName>
        <fullName evidence="1">Uncharacterized protein</fullName>
    </submittedName>
</protein>
<keyword evidence="2" id="KW-1185">Reference proteome</keyword>
<sequence>MEPINLADVEPFIGALVEIIIQDEQGGDQAAAVRKTIKEVQYCPDKTHIRFYFDHFYFLAVPLTSKITQSDEVWAAFDAESGLTYTLKKVQVL</sequence>
<reference evidence="1 2" key="1">
    <citation type="submission" date="2019-06" db="EMBL/GenBank/DDBJ databases">
        <title>Sorghum-associated microbial communities from plants grown in Nebraska, USA.</title>
        <authorList>
            <person name="Schachtman D."/>
        </authorList>
    </citation>
    <scope>NUCLEOTIDE SEQUENCE [LARGE SCALE GENOMIC DNA]</scope>
    <source>
        <strain evidence="1 2">2482</strain>
    </source>
</reference>
<proteinExistence type="predicted"/>